<evidence type="ECO:0000313" key="3">
    <source>
        <dbReference type="EMBL" id="CAL4971008.1"/>
    </source>
</evidence>
<keyword evidence="1" id="KW-0472">Membrane</keyword>
<keyword evidence="1" id="KW-0812">Transmembrane</keyword>
<name>A0ABC8ZZU4_9POAL</name>
<dbReference type="AlphaFoldDB" id="A0ABC8ZZU4"/>
<organism evidence="3 4">
    <name type="scientific">Urochloa decumbens</name>
    <dbReference type="NCBI Taxonomy" id="240449"/>
    <lineage>
        <taxon>Eukaryota</taxon>
        <taxon>Viridiplantae</taxon>
        <taxon>Streptophyta</taxon>
        <taxon>Embryophyta</taxon>
        <taxon>Tracheophyta</taxon>
        <taxon>Spermatophyta</taxon>
        <taxon>Magnoliopsida</taxon>
        <taxon>Liliopsida</taxon>
        <taxon>Poales</taxon>
        <taxon>Poaceae</taxon>
        <taxon>PACMAD clade</taxon>
        <taxon>Panicoideae</taxon>
        <taxon>Panicodae</taxon>
        <taxon>Paniceae</taxon>
        <taxon>Melinidinae</taxon>
        <taxon>Urochloa</taxon>
    </lineage>
</organism>
<feature type="transmembrane region" description="Helical" evidence="1">
    <location>
        <begin position="109"/>
        <end position="130"/>
    </location>
</feature>
<dbReference type="Proteomes" id="UP001497457">
    <property type="component" value="Chromosome 2b"/>
</dbReference>
<gene>
    <name evidence="3" type="ORF">URODEC1_LOCUS50415</name>
</gene>
<reference evidence="4" key="1">
    <citation type="submission" date="2024-06" db="EMBL/GenBank/DDBJ databases">
        <authorList>
            <person name="Ryan C."/>
        </authorList>
    </citation>
    <scope>NUCLEOTIDE SEQUENCE [LARGE SCALE GENOMIC DNA]</scope>
</reference>
<dbReference type="EMBL" id="OZ075112">
    <property type="protein sequence ID" value="CAL4971008.1"/>
    <property type="molecule type" value="Genomic_DNA"/>
</dbReference>
<feature type="chain" id="PRO_5044830192" evidence="2">
    <location>
        <begin position="17"/>
        <end position="163"/>
    </location>
</feature>
<dbReference type="PROSITE" id="PS51257">
    <property type="entry name" value="PROKAR_LIPOPROTEIN"/>
    <property type="match status" value="1"/>
</dbReference>
<keyword evidence="2" id="KW-0732">Signal</keyword>
<sequence length="163" mass="16099">MAARLLLLQLSAGVAASCLYILAAGCPADAPPRMPPSNGGVVPAVTAAVAPAPHDGVPTPAAPDAGVAVGSSFRGARRLAGLGPPRHILLSDAPAPSGRAHAAGGRTSLLAIFSPVLFILGCSLFVAGLLKSADLCAAAKARRHKAKRVRPLGQDAIDAAAAP</sequence>
<feature type="signal peptide" evidence="2">
    <location>
        <begin position="1"/>
        <end position="16"/>
    </location>
</feature>
<proteinExistence type="predicted"/>
<reference evidence="3 4" key="2">
    <citation type="submission" date="2024-10" db="EMBL/GenBank/DDBJ databases">
        <authorList>
            <person name="Ryan C."/>
        </authorList>
    </citation>
    <scope>NUCLEOTIDE SEQUENCE [LARGE SCALE GENOMIC DNA]</scope>
</reference>
<keyword evidence="1" id="KW-1133">Transmembrane helix</keyword>
<evidence type="ECO:0000256" key="2">
    <source>
        <dbReference type="SAM" id="SignalP"/>
    </source>
</evidence>
<evidence type="ECO:0000256" key="1">
    <source>
        <dbReference type="SAM" id="Phobius"/>
    </source>
</evidence>
<accession>A0ABC8ZZU4</accession>
<keyword evidence="4" id="KW-1185">Reference proteome</keyword>
<protein>
    <submittedName>
        <fullName evidence="3">Uncharacterized protein</fullName>
    </submittedName>
</protein>
<evidence type="ECO:0000313" key="4">
    <source>
        <dbReference type="Proteomes" id="UP001497457"/>
    </source>
</evidence>